<keyword evidence="1" id="KW-0472">Membrane</keyword>
<keyword evidence="3" id="KW-1185">Reference proteome</keyword>
<evidence type="ECO:0000256" key="1">
    <source>
        <dbReference type="SAM" id="Phobius"/>
    </source>
</evidence>
<dbReference type="EMBL" id="CP031037">
    <property type="protein sequence ID" value="QDZ20909.1"/>
    <property type="molecule type" value="Genomic_DNA"/>
</dbReference>
<organism evidence="2 3">
    <name type="scientific">Chloropicon primus</name>
    <dbReference type="NCBI Taxonomy" id="1764295"/>
    <lineage>
        <taxon>Eukaryota</taxon>
        <taxon>Viridiplantae</taxon>
        <taxon>Chlorophyta</taxon>
        <taxon>Chloropicophyceae</taxon>
        <taxon>Chloropicales</taxon>
        <taxon>Chloropicaceae</taxon>
        <taxon>Chloropicon</taxon>
    </lineage>
</organism>
<keyword evidence="1" id="KW-0812">Transmembrane</keyword>
<dbReference type="Proteomes" id="UP000316726">
    <property type="component" value="Chromosome 4"/>
</dbReference>
<evidence type="ECO:0000313" key="2">
    <source>
        <dbReference type="EMBL" id="QDZ20909.1"/>
    </source>
</evidence>
<dbReference type="AlphaFoldDB" id="A0A5B8MKJ6"/>
<accession>A0A5B8MKJ6</accession>
<gene>
    <name evidence="2" type="ORF">A3770_04p34270</name>
</gene>
<protein>
    <submittedName>
        <fullName evidence="2">Uncharacterized protein</fullName>
    </submittedName>
</protein>
<feature type="transmembrane region" description="Helical" evidence="1">
    <location>
        <begin position="52"/>
        <end position="69"/>
    </location>
</feature>
<proteinExistence type="predicted"/>
<keyword evidence="1" id="KW-1133">Transmembrane helix</keyword>
<reference evidence="2 3" key="1">
    <citation type="submission" date="2018-07" db="EMBL/GenBank/DDBJ databases">
        <title>The complete nuclear genome of the prasinophyte Chloropicon primus (CCMP1205).</title>
        <authorList>
            <person name="Pombert J.-F."/>
            <person name="Otis C."/>
            <person name="Turmel M."/>
            <person name="Lemieux C."/>
        </authorList>
    </citation>
    <scope>NUCLEOTIDE SEQUENCE [LARGE SCALE GENOMIC DNA]</scope>
    <source>
        <strain evidence="2 3">CCMP1205</strain>
    </source>
</reference>
<feature type="transmembrane region" description="Helical" evidence="1">
    <location>
        <begin position="20"/>
        <end position="40"/>
    </location>
</feature>
<evidence type="ECO:0000313" key="3">
    <source>
        <dbReference type="Proteomes" id="UP000316726"/>
    </source>
</evidence>
<name>A0A5B8MKJ6_9CHLO</name>
<sequence>MLDYPVEDLIGRATAATVRVVALPHLQGILVVVGILWAFAVRMERKTPKLQSHVVIFFFFFFAAAVCLGL</sequence>